<comment type="caution">
    <text evidence="1">The sequence shown here is derived from an EMBL/GenBank/DDBJ whole genome shotgun (WGS) entry which is preliminary data.</text>
</comment>
<dbReference type="Proteomes" id="UP000003639">
    <property type="component" value="Unassembled WGS sequence"/>
</dbReference>
<name>A6P2A4_9FIRM</name>
<gene>
    <name evidence="1" type="ORF">BACCAP_04634</name>
</gene>
<evidence type="ECO:0000313" key="1">
    <source>
        <dbReference type="EMBL" id="EDM97491.1"/>
    </source>
</evidence>
<dbReference type="EMBL" id="AAXG02000053">
    <property type="protein sequence ID" value="EDM97491.1"/>
    <property type="molecule type" value="Genomic_DNA"/>
</dbReference>
<sequence>MSIGFFIFFDYFLRASFLPVWRRFPALDPAAGLR</sequence>
<organism evidence="1 2">
    <name type="scientific">Pseudoflavonifractor capillosus ATCC 29799</name>
    <dbReference type="NCBI Taxonomy" id="411467"/>
    <lineage>
        <taxon>Bacteria</taxon>
        <taxon>Bacillati</taxon>
        <taxon>Bacillota</taxon>
        <taxon>Clostridia</taxon>
        <taxon>Eubacteriales</taxon>
        <taxon>Oscillospiraceae</taxon>
        <taxon>Pseudoflavonifractor</taxon>
    </lineage>
</organism>
<dbReference type="AlphaFoldDB" id="A6P2A4"/>
<reference evidence="1 2" key="2">
    <citation type="submission" date="2007-06" db="EMBL/GenBank/DDBJ databases">
        <title>Draft genome sequence of Pseudoflavonifractor capillosus ATCC 29799.</title>
        <authorList>
            <person name="Sudarsanam P."/>
            <person name="Ley R."/>
            <person name="Guruge J."/>
            <person name="Turnbaugh P.J."/>
            <person name="Mahowald M."/>
            <person name="Liep D."/>
            <person name="Gordon J."/>
        </authorList>
    </citation>
    <scope>NUCLEOTIDE SEQUENCE [LARGE SCALE GENOMIC DNA]</scope>
    <source>
        <strain evidence="1 2">ATCC 29799</strain>
    </source>
</reference>
<proteinExistence type="predicted"/>
<accession>A6P2A4</accession>
<evidence type="ECO:0000313" key="2">
    <source>
        <dbReference type="Proteomes" id="UP000003639"/>
    </source>
</evidence>
<reference evidence="1 2" key="1">
    <citation type="submission" date="2007-04" db="EMBL/GenBank/DDBJ databases">
        <authorList>
            <person name="Fulton L."/>
            <person name="Clifton S."/>
            <person name="Fulton B."/>
            <person name="Xu J."/>
            <person name="Minx P."/>
            <person name="Pepin K.H."/>
            <person name="Johnson M."/>
            <person name="Thiruvilangam P."/>
            <person name="Bhonagiri V."/>
            <person name="Nash W.E."/>
            <person name="Mardis E.R."/>
            <person name="Wilson R.K."/>
        </authorList>
    </citation>
    <scope>NUCLEOTIDE SEQUENCE [LARGE SCALE GENOMIC DNA]</scope>
    <source>
        <strain evidence="1 2">ATCC 29799</strain>
    </source>
</reference>
<protein>
    <submittedName>
        <fullName evidence="1">Uncharacterized protein</fullName>
    </submittedName>
</protein>
<keyword evidence="2" id="KW-1185">Reference proteome</keyword>